<proteinExistence type="predicted"/>
<protein>
    <submittedName>
        <fullName evidence="1">Transposon Ty3-G Gag-Pol polyprotein</fullName>
    </submittedName>
</protein>
<evidence type="ECO:0000313" key="1">
    <source>
        <dbReference type="EMBL" id="KAF7833050.1"/>
    </source>
</evidence>
<evidence type="ECO:0000313" key="2">
    <source>
        <dbReference type="Proteomes" id="UP000634136"/>
    </source>
</evidence>
<organism evidence="1 2">
    <name type="scientific">Senna tora</name>
    <dbReference type="NCBI Taxonomy" id="362788"/>
    <lineage>
        <taxon>Eukaryota</taxon>
        <taxon>Viridiplantae</taxon>
        <taxon>Streptophyta</taxon>
        <taxon>Embryophyta</taxon>
        <taxon>Tracheophyta</taxon>
        <taxon>Spermatophyta</taxon>
        <taxon>Magnoliopsida</taxon>
        <taxon>eudicotyledons</taxon>
        <taxon>Gunneridae</taxon>
        <taxon>Pentapetalae</taxon>
        <taxon>rosids</taxon>
        <taxon>fabids</taxon>
        <taxon>Fabales</taxon>
        <taxon>Fabaceae</taxon>
        <taxon>Caesalpinioideae</taxon>
        <taxon>Cassia clade</taxon>
        <taxon>Senna</taxon>
    </lineage>
</organism>
<dbReference type="Proteomes" id="UP000634136">
    <property type="component" value="Unassembled WGS sequence"/>
</dbReference>
<keyword evidence="2" id="KW-1185">Reference proteome</keyword>
<name>A0A834WVG8_9FABA</name>
<comment type="caution">
    <text evidence="1">The sequence shown here is derived from an EMBL/GenBank/DDBJ whole genome shotgun (WGS) entry which is preliminary data.</text>
</comment>
<accession>A0A834WVG8</accession>
<dbReference type="AlphaFoldDB" id="A0A834WVG8"/>
<sequence length="299" mass="33175">MPHDVQILSAAASGCVEDLTLEETWDLMRRITIDRQHIVGRNTESLREAESIFQHLMLEGVVKDLAKLFAAVERLSTQQTQPQQLSMIIASCSFYNSRMHLTTNCPSRFQEESTLFQQRPGQSQSLVPDSYSYSKCGGNNSQCNFGFQGANSSLQVHSPSSQDDSLTMITPYEQDFSPNKNDVKILLKGMVDLEASMKNQMATMENRIVDFAKQCVQTGPGDGLEAGRNSVSCEHVGPVPKLDQHESDPVPGKVDVQLKKPPDNWAKKKFIKAGDKRLPYLNAPISGHDCIVLIGLMIC</sequence>
<gene>
    <name evidence="1" type="ORF">G2W53_015383</name>
</gene>
<dbReference type="EMBL" id="JAAIUW010000005">
    <property type="protein sequence ID" value="KAF7833050.1"/>
    <property type="molecule type" value="Genomic_DNA"/>
</dbReference>
<reference evidence="1" key="1">
    <citation type="submission" date="2020-09" db="EMBL/GenBank/DDBJ databases">
        <title>Genome-Enabled Discovery of Anthraquinone Biosynthesis in Senna tora.</title>
        <authorList>
            <person name="Kang S.-H."/>
            <person name="Pandey R.P."/>
            <person name="Lee C.-M."/>
            <person name="Sim J.-S."/>
            <person name="Jeong J.-T."/>
            <person name="Choi B.-S."/>
            <person name="Jung M."/>
            <person name="Ginzburg D."/>
            <person name="Zhao K."/>
            <person name="Won S.Y."/>
            <person name="Oh T.-J."/>
            <person name="Yu Y."/>
            <person name="Kim N.-H."/>
            <person name="Lee O.R."/>
            <person name="Lee T.-H."/>
            <person name="Bashyal P."/>
            <person name="Kim T.-S."/>
            <person name="Lee W.-H."/>
            <person name="Kawkins C."/>
            <person name="Kim C.-K."/>
            <person name="Kim J.S."/>
            <person name="Ahn B.O."/>
            <person name="Rhee S.Y."/>
            <person name="Sohng J.K."/>
        </authorList>
    </citation>
    <scope>NUCLEOTIDE SEQUENCE</scope>
    <source>
        <tissue evidence="1">Leaf</tissue>
    </source>
</reference>